<evidence type="ECO:0000313" key="2">
    <source>
        <dbReference type="Proteomes" id="UP000031671"/>
    </source>
</evidence>
<reference evidence="1 2" key="1">
    <citation type="submission" date="2015-01" db="EMBL/GenBank/DDBJ databases">
        <title>Vibrio sp. C1 JCM 19231 whole genome shotgun sequence.</title>
        <authorList>
            <person name="Sawabe T."/>
            <person name="Meirelles P."/>
            <person name="Feng G."/>
            <person name="Sayaka M."/>
            <person name="Hattori M."/>
            <person name="Ohkuma M."/>
        </authorList>
    </citation>
    <scope>NUCLEOTIDE SEQUENCE [LARGE SCALE GENOMIC DNA]</scope>
    <source>
        <strain evidence="2">JCM 19231</strain>
    </source>
</reference>
<gene>
    <name evidence="1" type="ORF">JCM19231_2824</name>
</gene>
<protein>
    <submittedName>
        <fullName evidence="1">Uncharacterized protein</fullName>
    </submittedName>
</protein>
<sequence>MRLYKALKKFPFALSHNKFDYELLKNYLDIQPVSYAKP</sequence>
<evidence type="ECO:0000313" key="1">
    <source>
        <dbReference type="EMBL" id="GAM57254.1"/>
    </source>
</evidence>
<dbReference type="Proteomes" id="UP000031671">
    <property type="component" value="Unassembled WGS sequence"/>
</dbReference>
<keyword evidence="2" id="KW-1185">Reference proteome</keyword>
<name>A0A0B8P2R0_9VIBR</name>
<comment type="caution">
    <text evidence="1">The sequence shown here is derived from an EMBL/GenBank/DDBJ whole genome shotgun (WGS) entry which is preliminary data.</text>
</comment>
<dbReference type="AlphaFoldDB" id="A0A0B8P2R0"/>
<proteinExistence type="predicted"/>
<dbReference type="EMBL" id="BBRZ01000048">
    <property type="protein sequence ID" value="GAM57254.1"/>
    <property type="molecule type" value="Genomic_DNA"/>
</dbReference>
<organism evidence="1 2">
    <name type="scientific">Vibrio ishigakensis</name>
    <dbReference type="NCBI Taxonomy" id="1481914"/>
    <lineage>
        <taxon>Bacteria</taxon>
        <taxon>Pseudomonadati</taxon>
        <taxon>Pseudomonadota</taxon>
        <taxon>Gammaproteobacteria</taxon>
        <taxon>Vibrionales</taxon>
        <taxon>Vibrionaceae</taxon>
        <taxon>Vibrio</taxon>
    </lineage>
</organism>
<accession>A0A0B8P2R0</accession>
<reference evidence="1 2" key="2">
    <citation type="submission" date="2015-01" db="EMBL/GenBank/DDBJ databases">
        <authorList>
            <consortium name="NBRP consortium"/>
            <person name="Sawabe T."/>
            <person name="Meirelles P."/>
            <person name="Feng G."/>
            <person name="Sayaka M."/>
            <person name="Hattori M."/>
            <person name="Ohkuma M."/>
        </authorList>
    </citation>
    <scope>NUCLEOTIDE SEQUENCE [LARGE SCALE GENOMIC DNA]</scope>
    <source>
        <strain evidence="2">JCM 19231</strain>
    </source>
</reference>